<accession>A0A811LRS3</accession>
<reference evidence="2" key="1">
    <citation type="submission" date="2020-09" db="EMBL/GenBank/DDBJ databases">
        <authorList>
            <person name="Kikuchi T."/>
        </authorList>
    </citation>
    <scope>NUCLEOTIDE SEQUENCE</scope>
    <source>
        <strain evidence="2">SH1</strain>
    </source>
</reference>
<dbReference type="SMART" id="SM00198">
    <property type="entry name" value="SCP"/>
    <property type="match status" value="1"/>
</dbReference>
<dbReference type="InterPro" id="IPR002413">
    <property type="entry name" value="V5_allergen-like"/>
</dbReference>
<dbReference type="InterPro" id="IPR014044">
    <property type="entry name" value="CAP_dom"/>
</dbReference>
<protein>
    <recommendedName>
        <fullName evidence="1">SCP domain-containing protein</fullName>
    </recommendedName>
</protein>
<dbReference type="PRINTS" id="PR00838">
    <property type="entry name" value="V5ALLERGEN"/>
</dbReference>
<name>A0A811LRS3_9BILA</name>
<comment type="caution">
    <text evidence="2">The sequence shown here is derived from an EMBL/GenBank/DDBJ whole genome shotgun (WGS) entry which is preliminary data.</text>
</comment>
<dbReference type="OrthoDB" id="5874910at2759"/>
<organism evidence="2 3">
    <name type="scientific">Bursaphelenchus okinawaensis</name>
    <dbReference type="NCBI Taxonomy" id="465554"/>
    <lineage>
        <taxon>Eukaryota</taxon>
        <taxon>Metazoa</taxon>
        <taxon>Ecdysozoa</taxon>
        <taxon>Nematoda</taxon>
        <taxon>Chromadorea</taxon>
        <taxon>Rhabditida</taxon>
        <taxon>Tylenchina</taxon>
        <taxon>Tylenchomorpha</taxon>
        <taxon>Aphelenchoidea</taxon>
        <taxon>Aphelenchoididae</taxon>
        <taxon>Bursaphelenchus</taxon>
    </lineage>
</organism>
<evidence type="ECO:0000313" key="2">
    <source>
        <dbReference type="EMBL" id="CAD5230361.1"/>
    </source>
</evidence>
<keyword evidence="3" id="KW-1185">Reference proteome</keyword>
<sequence>MHELVWDTDLETKADQWAQACNFNHPSTIKYGQNLNAVDPPISADEALQGAVSDWWNEKDEYPANVTFTFGINTGHFTQVAWAATSKIGCAIQNCTNGQELFGVDNWTFTVCDYMSAGNYLSQDIYKSGEACSACNSKSCNDGLCKA</sequence>
<dbReference type="GO" id="GO:0005576">
    <property type="term" value="C:extracellular region"/>
    <property type="evidence" value="ECO:0007669"/>
    <property type="project" value="InterPro"/>
</dbReference>
<dbReference type="PANTHER" id="PTHR10334">
    <property type="entry name" value="CYSTEINE-RICH SECRETORY PROTEIN-RELATED"/>
    <property type="match status" value="1"/>
</dbReference>
<dbReference type="EMBL" id="CAJFDH010000006">
    <property type="protein sequence ID" value="CAD5230361.1"/>
    <property type="molecule type" value="Genomic_DNA"/>
</dbReference>
<feature type="domain" description="SCP" evidence="1">
    <location>
        <begin position="1"/>
        <end position="122"/>
    </location>
</feature>
<dbReference type="PRINTS" id="PR00837">
    <property type="entry name" value="V5TPXLIKE"/>
</dbReference>
<dbReference type="PROSITE" id="PS01009">
    <property type="entry name" value="CRISP_1"/>
    <property type="match status" value="1"/>
</dbReference>
<evidence type="ECO:0000259" key="1">
    <source>
        <dbReference type="SMART" id="SM00198"/>
    </source>
</evidence>
<dbReference type="InterPro" id="IPR035940">
    <property type="entry name" value="CAP_sf"/>
</dbReference>
<dbReference type="Proteomes" id="UP000783686">
    <property type="component" value="Unassembled WGS sequence"/>
</dbReference>
<dbReference type="InterPro" id="IPR001283">
    <property type="entry name" value="CRISP-related"/>
</dbReference>
<dbReference type="Proteomes" id="UP000614601">
    <property type="component" value="Unassembled WGS sequence"/>
</dbReference>
<gene>
    <name evidence="2" type="ORF">BOKJ2_LOCUS14097</name>
</gene>
<dbReference type="InterPro" id="IPR018244">
    <property type="entry name" value="Allrgn_V5/Tpx1_CS"/>
</dbReference>
<dbReference type="AlphaFoldDB" id="A0A811LRS3"/>
<dbReference type="Pfam" id="PF00188">
    <property type="entry name" value="CAP"/>
    <property type="match status" value="1"/>
</dbReference>
<dbReference type="CDD" id="cd05380">
    <property type="entry name" value="CAP_euk"/>
    <property type="match status" value="1"/>
</dbReference>
<dbReference type="SUPFAM" id="SSF55797">
    <property type="entry name" value="PR-1-like"/>
    <property type="match status" value="1"/>
</dbReference>
<dbReference type="EMBL" id="CAJFCW020000006">
    <property type="protein sequence ID" value="CAG9127716.1"/>
    <property type="molecule type" value="Genomic_DNA"/>
</dbReference>
<dbReference type="Gene3D" id="3.40.33.10">
    <property type="entry name" value="CAP"/>
    <property type="match status" value="1"/>
</dbReference>
<evidence type="ECO:0000313" key="3">
    <source>
        <dbReference type="Proteomes" id="UP000614601"/>
    </source>
</evidence>
<proteinExistence type="predicted"/>